<dbReference type="GO" id="GO:0000981">
    <property type="term" value="F:DNA-binding transcription factor activity, RNA polymerase II-specific"/>
    <property type="evidence" value="ECO:0007669"/>
    <property type="project" value="TreeGrafter"/>
</dbReference>
<dbReference type="STRING" id="333673.A0A3M0ITF4"/>
<keyword evidence="1" id="KW-0805">Transcription regulation</keyword>
<feature type="compositionally biased region" description="Polar residues" evidence="3">
    <location>
        <begin position="50"/>
        <end position="59"/>
    </location>
</feature>
<dbReference type="PANTHER" id="PTHR45767">
    <property type="entry name" value="FORKHEAD BOX PROTEIN O"/>
    <property type="match status" value="1"/>
</dbReference>
<feature type="compositionally biased region" description="Polar residues" evidence="3">
    <location>
        <begin position="101"/>
        <end position="125"/>
    </location>
</feature>
<dbReference type="InterPro" id="IPR032068">
    <property type="entry name" value="FOXO_KIX-bd"/>
</dbReference>
<feature type="compositionally biased region" description="Low complexity" evidence="3">
    <location>
        <begin position="356"/>
        <end position="365"/>
    </location>
</feature>
<evidence type="ECO:0000256" key="2">
    <source>
        <dbReference type="ARBA" id="ARBA00023163"/>
    </source>
</evidence>
<dbReference type="GO" id="GO:0005634">
    <property type="term" value="C:nucleus"/>
    <property type="evidence" value="ECO:0007669"/>
    <property type="project" value="TreeGrafter"/>
</dbReference>
<accession>A0A3M0ITF4</accession>
<evidence type="ECO:0000313" key="6">
    <source>
        <dbReference type="EMBL" id="RMB91120.1"/>
    </source>
</evidence>
<comment type="caution">
    <text evidence="6">The sequence shown here is derived from an EMBL/GenBank/DDBJ whole genome shotgun (WGS) entry which is preliminary data.</text>
</comment>
<feature type="compositionally biased region" description="Basic residues" evidence="3">
    <location>
        <begin position="89"/>
        <end position="100"/>
    </location>
</feature>
<evidence type="ECO:0000256" key="4">
    <source>
        <dbReference type="SAM" id="Phobius"/>
    </source>
</evidence>
<feature type="transmembrane region" description="Helical" evidence="4">
    <location>
        <begin position="6"/>
        <end position="25"/>
    </location>
</feature>
<gene>
    <name evidence="6" type="ORF">DUI87_32255</name>
</gene>
<dbReference type="Pfam" id="PF16675">
    <property type="entry name" value="FOXO_KIX_bdg"/>
    <property type="match status" value="1"/>
</dbReference>
<dbReference type="AlphaFoldDB" id="A0A3M0ITF4"/>
<feature type="region of interest" description="Disordered" evidence="3">
    <location>
        <begin position="323"/>
        <end position="365"/>
    </location>
</feature>
<keyword evidence="7" id="KW-1185">Reference proteome</keyword>
<feature type="region of interest" description="Disordered" evidence="3">
    <location>
        <begin position="161"/>
        <end position="189"/>
    </location>
</feature>
<dbReference type="Proteomes" id="UP000269221">
    <property type="component" value="Unassembled WGS sequence"/>
</dbReference>
<evidence type="ECO:0000313" key="7">
    <source>
        <dbReference type="Proteomes" id="UP000269221"/>
    </source>
</evidence>
<dbReference type="EMBL" id="QRBI01000238">
    <property type="protein sequence ID" value="RMB91120.1"/>
    <property type="molecule type" value="Genomic_DNA"/>
</dbReference>
<evidence type="ECO:0000259" key="5">
    <source>
        <dbReference type="Pfam" id="PF16675"/>
    </source>
</evidence>
<dbReference type="OrthoDB" id="5954824at2759"/>
<keyword evidence="4" id="KW-1133">Transmembrane helix</keyword>
<keyword evidence="4" id="KW-0472">Membrane</keyword>
<dbReference type="GO" id="GO:0000978">
    <property type="term" value="F:RNA polymerase II cis-regulatory region sequence-specific DNA binding"/>
    <property type="evidence" value="ECO:0007669"/>
    <property type="project" value="TreeGrafter"/>
</dbReference>
<protein>
    <recommendedName>
        <fullName evidence="5">FOXO protein KIX-binding domain-containing protein</fullName>
    </recommendedName>
</protein>
<feature type="compositionally biased region" description="Low complexity" evidence="3">
    <location>
        <begin position="33"/>
        <end position="49"/>
    </location>
</feature>
<evidence type="ECO:0000256" key="1">
    <source>
        <dbReference type="ARBA" id="ARBA00023015"/>
    </source>
</evidence>
<name>A0A3M0ITF4_HIRRU</name>
<sequence>MASASHRIVIIIIIIIIIIAARCPLTVKSLSRTHGTPSGTTCPCTPASSRVQNEGTGKSSWWMLNPEGGKTGKTPRRRAVSMDNNSKFLRIKGKASKKKQLQVTQERGEDSPSSQQAKWSESPASHASDEYDAWADFRTRANSTASTLSGRLSPIMANHEPDELEEDDGTPSSPLMYPSPSSTMSPSLSARCSVELPRLTDLTGTISLNESLGESMLEDLQDGYSMSPSQQLPPAALRQRSSSFTFNSNQPAMSLMRRLPMQTIQENKQATFSPVSSYRNASLQDLLSSISYAHKESMVPGDLPLPQAGPVVPARGHRHNPLLCGGGEQGLSSYPPAPPGLSHEEQRVFTTRHRPVTTPRSTPVP</sequence>
<keyword evidence="4" id="KW-0812">Transmembrane</keyword>
<reference evidence="6 7" key="1">
    <citation type="submission" date="2018-07" db="EMBL/GenBank/DDBJ databases">
        <title>A high quality draft genome assembly of the barn swallow (H. rustica rustica).</title>
        <authorList>
            <person name="Formenti G."/>
            <person name="Chiara M."/>
            <person name="Poveda L."/>
            <person name="Francoijs K.-J."/>
            <person name="Bonisoli-Alquati A."/>
            <person name="Canova L."/>
            <person name="Gianfranceschi L."/>
            <person name="Horner D.S."/>
            <person name="Saino N."/>
        </authorList>
    </citation>
    <scope>NUCLEOTIDE SEQUENCE [LARGE SCALE GENOMIC DNA]</scope>
    <source>
        <strain evidence="6">Chelidonia</strain>
        <tissue evidence="6">Blood</tissue>
    </source>
</reference>
<feature type="compositionally biased region" description="Low complexity" evidence="3">
    <location>
        <begin position="170"/>
        <end position="189"/>
    </location>
</feature>
<feature type="region of interest" description="Disordered" evidence="3">
    <location>
        <begin position="32"/>
        <end position="126"/>
    </location>
</feature>
<proteinExistence type="predicted"/>
<organism evidence="6 7">
    <name type="scientific">Hirundo rustica rustica</name>
    <dbReference type="NCBI Taxonomy" id="333673"/>
    <lineage>
        <taxon>Eukaryota</taxon>
        <taxon>Metazoa</taxon>
        <taxon>Chordata</taxon>
        <taxon>Craniata</taxon>
        <taxon>Vertebrata</taxon>
        <taxon>Euteleostomi</taxon>
        <taxon>Archelosauria</taxon>
        <taxon>Archosauria</taxon>
        <taxon>Dinosauria</taxon>
        <taxon>Saurischia</taxon>
        <taxon>Theropoda</taxon>
        <taxon>Coelurosauria</taxon>
        <taxon>Aves</taxon>
        <taxon>Neognathae</taxon>
        <taxon>Neoaves</taxon>
        <taxon>Telluraves</taxon>
        <taxon>Australaves</taxon>
        <taxon>Passeriformes</taxon>
        <taxon>Sylvioidea</taxon>
        <taxon>Hirundinidae</taxon>
        <taxon>Hirundo</taxon>
    </lineage>
</organism>
<feature type="domain" description="FOXO protein KIX-binding" evidence="5">
    <location>
        <begin position="249"/>
        <end position="321"/>
    </location>
</feature>
<keyword evidence="2" id="KW-0804">Transcription</keyword>
<evidence type="ECO:0000256" key="3">
    <source>
        <dbReference type="SAM" id="MobiDB-lite"/>
    </source>
</evidence>
<dbReference type="PANTHER" id="PTHR45767:SF5">
    <property type="entry name" value="FORKHEAD BOX PROTEIN O6"/>
    <property type="match status" value="1"/>
</dbReference>